<feature type="binding site" evidence="4">
    <location>
        <begin position="79"/>
        <end position="81"/>
    </location>
    <ligand>
        <name>acetyl-CoA</name>
        <dbReference type="ChEBI" id="CHEBI:57288"/>
        <label>1</label>
    </ligand>
</feature>
<dbReference type="RefSeq" id="WP_141980101.1">
    <property type="nucleotide sequence ID" value="NZ_VFPP01000001.1"/>
</dbReference>
<keyword evidence="2 4" id="KW-0677">Repeat</keyword>
<feature type="binding site" evidence="4">
    <location>
        <position position="264"/>
    </location>
    <ligand>
        <name>1D-myo-inositol 2-(L-cysteinylamino)-2-deoxy-alpha-D-glucopyranoside</name>
        <dbReference type="ChEBI" id="CHEBI:58887"/>
    </ligand>
</feature>
<dbReference type="EMBL" id="VFPP01000001">
    <property type="protein sequence ID" value="TQM82251.1"/>
    <property type="molecule type" value="Genomic_DNA"/>
</dbReference>
<dbReference type="PANTHER" id="PTHR43877">
    <property type="entry name" value="AMINOALKYLPHOSPHONATE N-ACETYLTRANSFERASE-RELATED-RELATED"/>
    <property type="match status" value="1"/>
</dbReference>
<feature type="binding site" evidence="4">
    <location>
        <position position="178"/>
    </location>
    <ligand>
        <name>1D-myo-inositol 2-(L-cysteinylamino)-2-deoxy-alpha-D-glucopyranoside</name>
        <dbReference type="ChEBI" id="CHEBI:58887"/>
    </ligand>
</feature>
<protein>
    <recommendedName>
        <fullName evidence="4">Mycothiol acetyltransferase</fullName>
        <shortName evidence="4">MSH acetyltransferase</shortName>
        <ecNumber evidence="4">2.3.1.189</ecNumber>
    </recommendedName>
    <alternativeName>
        <fullName evidence="4">Mycothiol synthase</fullName>
    </alternativeName>
</protein>
<evidence type="ECO:0000313" key="7">
    <source>
        <dbReference type="Proteomes" id="UP000316628"/>
    </source>
</evidence>
<dbReference type="Proteomes" id="UP000316628">
    <property type="component" value="Unassembled WGS sequence"/>
</dbReference>
<evidence type="ECO:0000256" key="4">
    <source>
        <dbReference type="HAMAP-Rule" id="MF_01698"/>
    </source>
</evidence>
<gene>
    <name evidence="4" type="primary">mshD</name>
    <name evidence="6" type="ORF">FHX81_4649</name>
</gene>
<keyword evidence="3 4" id="KW-0012">Acyltransferase</keyword>
<dbReference type="AlphaFoldDB" id="A0A543JHJ9"/>
<dbReference type="InterPro" id="IPR017813">
    <property type="entry name" value="Mycothiol_AcTrfase"/>
</dbReference>
<dbReference type="PIRSF" id="PIRSF021524">
    <property type="entry name" value="MSH_acetyltransferase"/>
    <property type="match status" value="1"/>
</dbReference>
<dbReference type="EC" id="2.3.1.189" evidence="4"/>
<comment type="catalytic activity">
    <reaction evidence="4">
        <text>1D-myo-inositol 2-(L-cysteinylamino)-2-deoxy-alpha-D-glucopyranoside + acetyl-CoA = mycothiol + CoA + H(+)</text>
        <dbReference type="Rhea" id="RHEA:26172"/>
        <dbReference type="ChEBI" id="CHEBI:15378"/>
        <dbReference type="ChEBI" id="CHEBI:16768"/>
        <dbReference type="ChEBI" id="CHEBI:57287"/>
        <dbReference type="ChEBI" id="CHEBI:57288"/>
        <dbReference type="ChEBI" id="CHEBI:58887"/>
        <dbReference type="EC" id="2.3.1.189"/>
    </reaction>
</comment>
<sequence length="292" mass="31509">MDLTWFDVLSPEQADEVSGLLGAAQAADGVAPVGEAVILRLRPDAHGSRHLLARDGGTLVGYLHLDVFGDSDGNEVAELAVHPDHRRRGHGAALVEAVADRAKPLRVWSHGGHPGAGALAVKLGYRKVRELLRLRRPLDADLPAPVLPDGVTLRPFVPGRDEAAVVYVNHRAFSWHPEQSAMSIEDVRQKEEQPWFDPAGFLLAVDGDGRLLGFHWTKAHTAELGEVYVVGVDPDAQGGGLGKAITLAGLAHLRDAGLTEVMLYVESDNAAALAVYDRLGFTRWDSDVQYAR</sequence>
<evidence type="ECO:0000313" key="6">
    <source>
        <dbReference type="EMBL" id="TQM82251.1"/>
    </source>
</evidence>
<dbReference type="Pfam" id="PF00583">
    <property type="entry name" value="Acetyltransf_1"/>
    <property type="match status" value="2"/>
</dbReference>
<comment type="caution">
    <text evidence="6">The sequence shown here is derived from an EMBL/GenBank/DDBJ whole genome shotgun (WGS) entry which is preliminary data.</text>
</comment>
<evidence type="ECO:0000256" key="3">
    <source>
        <dbReference type="ARBA" id="ARBA00023315"/>
    </source>
</evidence>
<keyword evidence="1 4" id="KW-0808">Transferase</keyword>
<dbReference type="PANTHER" id="PTHR43877:SF1">
    <property type="entry name" value="ACETYLTRANSFERASE"/>
    <property type="match status" value="1"/>
</dbReference>
<comment type="function">
    <text evidence="4">Catalyzes the transfer of acetyl from acetyl-CoA to desacetylmycothiol (Cys-GlcN-Ins) to form mycothiol.</text>
</comment>
<reference evidence="6 7" key="1">
    <citation type="submission" date="2019-06" db="EMBL/GenBank/DDBJ databases">
        <title>Sequencing the genomes of 1000 actinobacteria strains.</title>
        <authorList>
            <person name="Klenk H.-P."/>
        </authorList>
    </citation>
    <scope>NUCLEOTIDE SEQUENCE [LARGE SCALE GENOMIC DNA]</scope>
    <source>
        <strain evidence="6 7">DSM 45456</strain>
    </source>
</reference>
<feature type="domain" description="N-acetyltransferase" evidence="5">
    <location>
        <begin position="7"/>
        <end position="145"/>
    </location>
</feature>
<comment type="similarity">
    <text evidence="4">Belongs to the acetyltransferase family. MshD subfamily.</text>
</comment>
<dbReference type="InterPro" id="IPR016181">
    <property type="entry name" value="Acyl_CoA_acyltransferase"/>
</dbReference>
<accession>A0A543JHJ9</accession>
<dbReference type="OrthoDB" id="3208058at2"/>
<feature type="domain" description="N-acetyltransferase" evidence="5">
    <location>
        <begin position="151"/>
        <end position="292"/>
    </location>
</feature>
<dbReference type="NCBIfam" id="TIGR03448">
    <property type="entry name" value="mycothiol_MshD"/>
    <property type="match status" value="1"/>
</dbReference>
<feature type="binding site" evidence="4">
    <location>
        <begin position="230"/>
        <end position="232"/>
    </location>
    <ligand>
        <name>acetyl-CoA</name>
        <dbReference type="ChEBI" id="CHEBI:57288"/>
        <label>2</label>
    </ligand>
</feature>
<dbReference type="GO" id="GO:0035447">
    <property type="term" value="F:mycothiol synthase activity"/>
    <property type="evidence" value="ECO:0007669"/>
    <property type="project" value="UniProtKB-UniRule"/>
</dbReference>
<dbReference type="HAMAP" id="MF_01698">
    <property type="entry name" value="MshD"/>
    <property type="match status" value="1"/>
</dbReference>
<feature type="binding site" evidence="4">
    <location>
        <position position="35"/>
    </location>
    <ligand>
        <name>1D-myo-inositol 2-(L-cysteinylamino)-2-deoxy-alpha-D-glucopyranoside</name>
        <dbReference type="ChEBI" id="CHEBI:58887"/>
    </ligand>
</feature>
<evidence type="ECO:0000259" key="5">
    <source>
        <dbReference type="PROSITE" id="PS51186"/>
    </source>
</evidence>
<name>A0A543JHJ9_9PSEU</name>
<dbReference type="InterPro" id="IPR000182">
    <property type="entry name" value="GNAT_dom"/>
</dbReference>
<dbReference type="SUPFAM" id="SSF55729">
    <property type="entry name" value="Acyl-CoA N-acyltransferases (Nat)"/>
    <property type="match status" value="1"/>
</dbReference>
<keyword evidence="7" id="KW-1185">Reference proteome</keyword>
<dbReference type="CDD" id="cd04301">
    <property type="entry name" value="NAT_SF"/>
    <property type="match status" value="2"/>
</dbReference>
<comment type="subunit">
    <text evidence="4">Monomer.</text>
</comment>
<proteinExistence type="inferred from homology"/>
<organism evidence="6 7">
    <name type="scientific">Saccharothrix saharensis</name>
    <dbReference type="NCBI Taxonomy" id="571190"/>
    <lineage>
        <taxon>Bacteria</taxon>
        <taxon>Bacillati</taxon>
        <taxon>Actinomycetota</taxon>
        <taxon>Actinomycetes</taxon>
        <taxon>Pseudonocardiales</taxon>
        <taxon>Pseudonocardiaceae</taxon>
        <taxon>Saccharothrix</taxon>
    </lineage>
</organism>
<dbReference type="InterPro" id="IPR050832">
    <property type="entry name" value="Bact_Acetyltransf"/>
</dbReference>
<comment type="caution">
    <text evidence="4">Lacks conserved residue(s) required for the propagation of feature annotation.</text>
</comment>
<feature type="binding site" evidence="4">
    <location>
        <begin position="237"/>
        <end position="243"/>
    </location>
    <ligand>
        <name>acetyl-CoA</name>
        <dbReference type="ChEBI" id="CHEBI:57288"/>
        <label>2</label>
    </ligand>
</feature>
<dbReference type="Gene3D" id="3.40.630.30">
    <property type="match status" value="1"/>
</dbReference>
<feature type="binding site" evidence="4">
    <location>
        <position position="218"/>
    </location>
    <ligand>
        <name>1D-myo-inositol 2-(L-cysteinylamino)-2-deoxy-alpha-D-glucopyranoside</name>
        <dbReference type="ChEBI" id="CHEBI:58887"/>
    </ligand>
</feature>
<evidence type="ECO:0000256" key="2">
    <source>
        <dbReference type="ARBA" id="ARBA00022737"/>
    </source>
</evidence>
<dbReference type="PROSITE" id="PS51186">
    <property type="entry name" value="GNAT"/>
    <property type="match status" value="2"/>
</dbReference>
<dbReference type="GO" id="GO:0010125">
    <property type="term" value="P:mycothiol biosynthetic process"/>
    <property type="evidence" value="ECO:0007669"/>
    <property type="project" value="UniProtKB-UniRule"/>
</dbReference>
<feature type="binding site" evidence="4">
    <location>
        <position position="226"/>
    </location>
    <ligand>
        <name>1D-myo-inositol 2-(L-cysteinylamino)-2-deoxy-alpha-D-glucopyranoside</name>
        <dbReference type="ChEBI" id="CHEBI:58887"/>
    </ligand>
</feature>
<evidence type="ECO:0000256" key="1">
    <source>
        <dbReference type="ARBA" id="ARBA00022679"/>
    </source>
</evidence>